<dbReference type="Gene3D" id="2.30.110.10">
    <property type="entry name" value="Electron Transport, Fmn-binding Protein, Chain A"/>
    <property type="match status" value="1"/>
</dbReference>
<dbReference type="InterPro" id="IPR019920">
    <property type="entry name" value="F420-binding_dom_put"/>
</dbReference>
<organism evidence="3 4">
    <name type="scientific">Saccharothrix syringae</name>
    <name type="common">Nocardiopsis syringae</name>
    <dbReference type="NCBI Taxonomy" id="103733"/>
    <lineage>
        <taxon>Bacteria</taxon>
        <taxon>Bacillati</taxon>
        <taxon>Actinomycetota</taxon>
        <taxon>Actinomycetes</taxon>
        <taxon>Pseudonocardiales</taxon>
        <taxon>Pseudonocardiaceae</taxon>
        <taxon>Saccharothrix</taxon>
    </lineage>
</organism>
<dbReference type="KEGG" id="ssyi:EKG83_31630"/>
<evidence type="ECO:0000259" key="2">
    <source>
        <dbReference type="Pfam" id="PF01243"/>
    </source>
</evidence>
<dbReference type="SUPFAM" id="SSF50475">
    <property type="entry name" value="FMN-binding split barrel"/>
    <property type="match status" value="1"/>
</dbReference>
<dbReference type="PANTHER" id="PTHR35176">
    <property type="entry name" value="HEME OXYGENASE HI_0854-RELATED"/>
    <property type="match status" value="1"/>
</dbReference>
<sequence>MSRRALITMTPDEVSAFLAEQRVVTVATIGPNGRPHLVPLWFVVEGDELCGWTYRSSQKVRNLRRQPEATLQLEAGETYDQLRGVSMECDVRLVEEPAEVARIGAAVAARYSGGYGGPELDALVARQAVKRVGLRFAPTSVVSWDHRKLGGAY</sequence>
<dbReference type="Pfam" id="PF01243">
    <property type="entry name" value="PNPOx_N"/>
    <property type="match status" value="1"/>
</dbReference>
<name>A0A5Q0H520_SACSY</name>
<dbReference type="AlphaFoldDB" id="A0A5Q0H520"/>
<evidence type="ECO:0000313" key="4">
    <source>
        <dbReference type="Proteomes" id="UP000325787"/>
    </source>
</evidence>
<feature type="domain" description="Pyridoxamine 5'-phosphate oxidase N-terminal" evidence="2">
    <location>
        <begin position="11"/>
        <end position="141"/>
    </location>
</feature>
<gene>
    <name evidence="3" type="ORF">EKG83_31630</name>
</gene>
<dbReference type="OrthoDB" id="158738at2"/>
<reference evidence="4" key="1">
    <citation type="journal article" date="2021" name="Curr. Microbiol.">
        <title>Complete genome of nocamycin-producing strain Saccharothrix syringae NRRL B-16468 reveals the biosynthetic potential for secondary metabolites.</title>
        <authorList>
            <person name="Mo X."/>
            <person name="Yang S."/>
        </authorList>
    </citation>
    <scope>NUCLEOTIDE SEQUENCE [LARGE SCALE GENOMIC DNA]</scope>
    <source>
        <strain evidence="4">ATCC 51364 / DSM 43886 / JCM 6844 / KCTC 9398 / NBRC 14523 / NRRL B-16468 / INA 2240</strain>
    </source>
</reference>
<evidence type="ECO:0000313" key="3">
    <source>
        <dbReference type="EMBL" id="QFZ21338.1"/>
    </source>
</evidence>
<evidence type="ECO:0000256" key="1">
    <source>
        <dbReference type="ARBA" id="ARBA00023002"/>
    </source>
</evidence>
<dbReference type="PANTHER" id="PTHR35176:SF6">
    <property type="entry name" value="HEME OXYGENASE HI_0854-RELATED"/>
    <property type="match status" value="1"/>
</dbReference>
<dbReference type="EMBL" id="CP034550">
    <property type="protein sequence ID" value="QFZ21338.1"/>
    <property type="molecule type" value="Genomic_DNA"/>
</dbReference>
<dbReference type="NCBIfam" id="TIGR03618">
    <property type="entry name" value="Rv1155_F420"/>
    <property type="match status" value="1"/>
</dbReference>
<dbReference type="Proteomes" id="UP000325787">
    <property type="component" value="Chromosome"/>
</dbReference>
<keyword evidence="1" id="KW-0560">Oxidoreductase</keyword>
<proteinExistence type="predicted"/>
<dbReference type="InterPro" id="IPR012349">
    <property type="entry name" value="Split_barrel_FMN-bd"/>
</dbReference>
<protein>
    <submittedName>
        <fullName evidence="3">PPOX class F420-dependent oxidoreductase</fullName>
    </submittedName>
</protein>
<dbReference type="GO" id="GO:0005829">
    <property type="term" value="C:cytosol"/>
    <property type="evidence" value="ECO:0007669"/>
    <property type="project" value="TreeGrafter"/>
</dbReference>
<keyword evidence="4" id="KW-1185">Reference proteome</keyword>
<dbReference type="InterPro" id="IPR011576">
    <property type="entry name" value="Pyridox_Oxase_N"/>
</dbReference>
<dbReference type="InterPro" id="IPR052019">
    <property type="entry name" value="F420H2_bilvrd_red/Heme_oxyg"/>
</dbReference>
<accession>A0A5Q0H520</accession>
<dbReference type="GO" id="GO:0016627">
    <property type="term" value="F:oxidoreductase activity, acting on the CH-CH group of donors"/>
    <property type="evidence" value="ECO:0007669"/>
    <property type="project" value="TreeGrafter"/>
</dbReference>
<dbReference type="RefSeq" id="WP_033429259.1">
    <property type="nucleotide sequence ID" value="NZ_CP034550.1"/>
</dbReference>
<dbReference type="GO" id="GO:0070967">
    <property type="term" value="F:coenzyme F420 binding"/>
    <property type="evidence" value="ECO:0007669"/>
    <property type="project" value="TreeGrafter"/>
</dbReference>